<sequence length="155" mass="17329">MAGLPSSSPLASPAAYAQPTGILGPYEHHTGKVCFYFTSTCQCSIFWSVFVVAHCGYYHCHLVLIVIIADVVIMFVIIFLVQRIILLCYYSVTLELNHIFWDLIPSRQFLAVAPCMFHCLLVSSLINSSPQGGIEVSSIFPSQDQSHKPQMEMRQ</sequence>
<feature type="transmembrane region" description="Helical" evidence="1">
    <location>
        <begin position="33"/>
        <end position="55"/>
    </location>
</feature>
<proteinExistence type="predicted"/>
<feature type="transmembrane region" description="Helical" evidence="1">
    <location>
        <begin position="62"/>
        <end position="86"/>
    </location>
</feature>
<keyword evidence="1" id="KW-1133">Transmembrane helix</keyword>
<accession>A0A2P2JXA9</accession>
<reference evidence="2" key="1">
    <citation type="submission" date="2018-02" db="EMBL/GenBank/DDBJ databases">
        <title>Rhizophora mucronata_Transcriptome.</title>
        <authorList>
            <person name="Meera S.P."/>
            <person name="Sreeshan A."/>
            <person name="Augustine A."/>
        </authorList>
    </citation>
    <scope>NUCLEOTIDE SEQUENCE</scope>
    <source>
        <tissue evidence="2">Leaf</tissue>
    </source>
</reference>
<protein>
    <submittedName>
        <fullName evidence="2">Uncharacterized protein</fullName>
    </submittedName>
</protein>
<evidence type="ECO:0000256" key="1">
    <source>
        <dbReference type="SAM" id="Phobius"/>
    </source>
</evidence>
<name>A0A2P2JXA9_RHIMU</name>
<keyword evidence="1" id="KW-0812">Transmembrane</keyword>
<dbReference type="AlphaFoldDB" id="A0A2P2JXA9"/>
<evidence type="ECO:0000313" key="2">
    <source>
        <dbReference type="EMBL" id="MBW98108.1"/>
    </source>
</evidence>
<organism evidence="2">
    <name type="scientific">Rhizophora mucronata</name>
    <name type="common">Asiatic mangrove</name>
    <dbReference type="NCBI Taxonomy" id="61149"/>
    <lineage>
        <taxon>Eukaryota</taxon>
        <taxon>Viridiplantae</taxon>
        <taxon>Streptophyta</taxon>
        <taxon>Embryophyta</taxon>
        <taxon>Tracheophyta</taxon>
        <taxon>Spermatophyta</taxon>
        <taxon>Magnoliopsida</taxon>
        <taxon>eudicotyledons</taxon>
        <taxon>Gunneridae</taxon>
        <taxon>Pentapetalae</taxon>
        <taxon>rosids</taxon>
        <taxon>fabids</taxon>
        <taxon>Malpighiales</taxon>
        <taxon>Rhizophoraceae</taxon>
        <taxon>Rhizophora</taxon>
    </lineage>
</organism>
<keyword evidence="1" id="KW-0472">Membrane</keyword>
<feature type="transmembrane region" description="Helical" evidence="1">
    <location>
        <begin position="106"/>
        <end position="126"/>
    </location>
</feature>
<dbReference type="EMBL" id="GGEC01017625">
    <property type="protein sequence ID" value="MBW98108.1"/>
    <property type="molecule type" value="Transcribed_RNA"/>
</dbReference>